<dbReference type="EMBL" id="CP060635">
    <property type="protein sequence ID" value="QNM09016.1"/>
    <property type="molecule type" value="Genomic_DNA"/>
</dbReference>
<dbReference type="Proteomes" id="UP000515860">
    <property type="component" value="Chromosome"/>
</dbReference>
<accession>A0A7G9GDY4</accession>
<keyword evidence="2" id="KW-0812">Transmembrane</keyword>
<evidence type="ECO:0000256" key="2">
    <source>
        <dbReference type="SAM" id="Phobius"/>
    </source>
</evidence>
<feature type="transmembrane region" description="Helical" evidence="2">
    <location>
        <begin position="12"/>
        <end position="32"/>
    </location>
</feature>
<feature type="coiled-coil region" evidence="1">
    <location>
        <begin position="43"/>
        <end position="157"/>
    </location>
</feature>
<keyword evidence="2" id="KW-1133">Transmembrane helix</keyword>
<evidence type="ECO:0000313" key="3">
    <source>
        <dbReference type="EMBL" id="QNM09016.1"/>
    </source>
</evidence>
<keyword evidence="2" id="KW-0472">Membrane</keyword>
<evidence type="ECO:0000313" key="4">
    <source>
        <dbReference type="Proteomes" id="UP000515860"/>
    </source>
</evidence>
<dbReference type="KEGG" id="whj:H9Q79_01570"/>
<sequence>MKKIIEKILNIKVLGITAAILLAATVIFGVLWNSDSAEKQTAINELTSRNSELDTQLKDAQDSIEALEGEKSELEKINKKQSAQIEELSDSVEEYEGRISEYVDQSETIEEQLRAIEELNGKLSTLQQQYDTLTAEHQGCQKTIESLNTQLQTARNNQSNTPANNNINAGGETVYWVTNGEVYHSTPDCPSLSRSKNIHSGTIAQSGKSRPCKNCY</sequence>
<proteinExistence type="predicted"/>
<protein>
    <submittedName>
        <fullName evidence="3">Uncharacterized protein</fullName>
    </submittedName>
</protein>
<dbReference type="RefSeq" id="WP_118646218.1">
    <property type="nucleotide sequence ID" value="NZ_CP060635.1"/>
</dbReference>
<gene>
    <name evidence="3" type="ORF">H9Q79_01570</name>
</gene>
<keyword evidence="4" id="KW-1185">Reference proteome</keyword>
<dbReference type="AlphaFoldDB" id="A0A7G9GDY4"/>
<name>A0A7G9GDY4_9FIRM</name>
<keyword evidence="1" id="KW-0175">Coiled coil</keyword>
<dbReference type="Gene3D" id="1.10.287.1490">
    <property type="match status" value="1"/>
</dbReference>
<organism evidence="3 4">
    <name type="scientific">Wansuia hejianensis</name>
    <dbReference type="NCBI Taxonomy" id="2763667"/>
    <lineage>
        <taxon>Bacteria</taxon>
        <taxon>Bacillati</taxon>
        <taxon>Bacillota</taxon>
        <taxon>Clostridia</taxon>
        <taxon>Lachnospirales</taxon>
        <taxon>Lachnospiraceae</taxon>
        <taxon>Wansuia</taxon>
    </lineage>
</organism>
<evidence type="ECO:0000256" key="1">
    <source>
        <dbReference type="SAM" id="Coils"/>
    </source>
</evidence>
<reference evidence="3 4" key="1">
    <citation type="submission" date="2020-08" db="EMBL/GenBank/DDBJ databases">
        <authorList>
            <person name="Liu C."/>
            <person name="Sun Q."/>
        </authorList>
    </citation>
    <scope>NUCLEOTIDE SEQUENCE [LARGE SCALE GENOMIC DNA]</scope>
    <source>
        <strain evidence="3 4">NSJ-29</strain>
    </source>
</reference>